<dbReference type="Pfam" id="PF01850">
    <property type="entry name" value="PIN"/>
    <property type="match status" value="1"/>
</dbReference>
<dbReference type="EMBL" id="CP016769">
    <property type="protein sequence ID" value="ASY10002.1"/>
    <property type="molecule type" value="Genomic_DNA"/>
</dbReference>
<proteinExistence type="predicted"/>
<evidence type="ECO:0000259" key="5">
    <source>
        <dbReference type="Pfam" id="PF01850"/>
    </source>
</evidence>
<gene>
    <name evidence="6" type="ORF">A1s21148_00155</name>
</gene>
<sequence length="131" mass="14559">MSWYIDSSAILKLIFIEKETAELDKAMKNRMVTSAITRVEVKRTVNRINPKMIFVADDVLAQIESLNLEQKVLNFAEAFNEDVSLRTLDAIHVASALLISGSIDGMITYDKQMAKNAKKMGINVLSPGAKV</sequence>
<dbReference type="Gene3D" id="3.40.50.1010">
    <property type="entry name" value="5'-nuclease"/>
    <property type="match status" value="1"/>
</dbReference>
<keyword evidence="4" id="KW-0460">Magnesium</keyword>
<dbReference type="RefSeq" id="WP_190276884.1">
    <property type="nucleotide sequence ID" value="NZ_CP016769.1"/>
</dbReference>
<protein>
    <submittedName>
        <fullName evidence="6">PIN domain containing protein</fullName>
    </submittedName>
</protein>
<reference evidence="6 7" key="1">
    <citation type="submission" date="2016-07" db="EMBL/GenBank/DDBJ databases">
        <title>High microdiversification within the ubiquitous acI lineage of Actinobacteria.</title>
        <authorList>
            <person name="Neuenschwander S.M."/>
            <person name="Salcher M."/>
            <person name="Ghai R."/>
            <person name="Pernthaler J."/>
        </authorList>
    </citation>
    <scope>NUCLEOTIDE SEQUENCE [LARGE SCALE GENOMIC DNA]</scope>
    <source>
        <strain evidence="6">MMS-21-148</strain>
    </source>
</reference>
<evidence type="ECO:0000256" key="1">
    <source>
        <dbReference type="ARBA" id="ARBA00022722"/>
    </source>
</evidence>
<keyword evidence="3" id="KW-0378">Hydrolase</keyword>
<keyword evidence="2" id="KW-0479">Metal-binding</keyword>
<evidence type="ECO:0000313" key="7">
    <source>
        <dbReference type="Proteomes" id="UP000217144"/>
    </source>
</evidence>
<feature type="domain" description="PIN" evidence="5">
    <location>
        <begin position="4"/>
        <end position="118"/>
    </location>
</feature>
<organism evidence="6 7">
    <name type="scientific">Candidatus Planktophila lacus</name>
    <dbReference type="NCBI Taxonomy" id="1884913"/>
    <lineage>
        <taxon>Bacteria</taxon>
        <taxon>Bacillati</taxon>
        <taxon>Actinomycetota</taxon>
        <taxon>Actinomycetes</taxon>
        <taxon>Candidatus Nanopelagicales</taxon>
        <taxon>Candidatus Nanopelagicaceae</taxon>
        <taxon>Candidatus Planktophila</taxon>
    </lineage>
</organism>
<keyword evidence="1" id="KW-0540">Nuclease</keyword>
<dbReference type="KEGG" id="plan:A1s21148_00155"/>
<name>A0AAC9YPY8_9ACTN</name>
<dbReference type="GO" id="GO:0016787">
    <property type="term" value="F:hydrolase activity"/>
    <property type="evidence" value="ECO:0007669"/>
    <property type="project" value="UniProtKB-KW"/>
</dbReference>
<dbReference type="AlphaFoldDB" id="A0AAC9YPY8"/>
<evidence type="ECO:0000256" key="4">
    <source>
        <dbReference type="ARBA" id="ARBA00022842"/>
    </source>
</evidence>
<evidence type="ECO:0000256" key="3">
    <source>
        <dbReference type="ARBA" id="ARBA00022801"/>
    </source>
</evidence>
<dbReference type="InterPro" id="IPR029060">
    <property type="entry name" value="PIN-like_dom_sf"/>
</dbReference>
<dbReference type="InterPro" id="IPR002716">
    <property type="entry name" value="PIN_dom"/>
</dbReference>
<keyword evidence="7" id="KW-1185">Reference proteome</keyword>
<dbReference type="GO" id="GO:0004518">
    <property type="term" value="F:nuclease activity"/>
    <property type="evidence" value="ECO:0007669"/>
    <property type="project" value="UniProtKB-KW"/>
</dbReference>
<evidence type="ECO:0000313" key="6">
    <source>
        <dbReference type="EMBL" id="ASY10002.1"/>
    </source>
</evidence>
<dbReference type="GO" id="GO:0046872">
    <property type="term" value="F:metal ion binding"/>
    <property type="evidence" value="ECO:0007669"/>
    <property type="project" value="UniProtKB-KW"/>
</dbReference>
<dbReference type="CDD" id="cd09874">
    <property type="entry name" value="PIN_MT3492-like"/>
    <property type="match status" value="1"/>
</dbReference>
<accession>A0AAC9YPY8</accession>
<dbReference type="Proteomes" id="UP000217144">
    <property type="component" value="Chromosome"/>
</dbReference>
<evidence type="ECO:0000256" key="2">
    <source>
        <dbReference type="ARBA" id="ARBA00022723"/>
    </source>
</evidence>
<dbReference type="SUPFAM" id="SSF88723">
    <property type="entry name" value="PIN domain-like"/>
    <property type="match status" value="1"/>
</dbReference>